<evidence type="ECO:0000256" key="5">
    <source>
        <dbReference type="ARBA" id="ARBA00022777"/>
    </source>
</evidence>
<dbReference type="EC" id="2.7.13.3" evidence="2"/>
<dbReference type="InterPro" id="IPR005467">
    <property type="entry name" value="His_kinase_dom"/>
</dbReference>
<accession>A0A923PT57</accession>
<feature type="transmembrane region" description="Helical" evidence="7">
    <location>
        <begin position="169"/>
        <end position="192"/>
    </location>
</feature>
<dbReference type="InterPro" id="IPR036097">
    <property type="entry name" value="HisK_dim/P_sf"/>
</dbReference>
<dbReference type="FunFam" id="3.30.565.10:FF:000006">
    <property type="entry name" value="Sensor histidine kinase WalK"/>
    <property type="match status" value="1"/>
</dbReference>
<comment type="catalytic activity">
    <reaction evidence="1">
        <text>ATP + protein L-histidine = ADP + protein N-phospho-L-histidine.</text>
        <dbReference type="EC" id="2.7.13.3"/>
    </reaction>
</comment>
<keyword evidence="6" id="KW-0902">Two-component regulatory system</keyword>
<keyword evidence="10" id="KW-1185">Reference proteome</keyword>
<dbReference type="SMART" id="SM00388">
    <property type="entry name" value="HisKA"/>
    <property type="match status" value="1"/>
</dbReference>
<keyword evidence="7" id="KW-1133">Transmembrane helix</keyword>
<dbReference type="AlphaFoldDB" id="A0A923PT57"/>
<dbReference type="Proteomes" id="UP000650081">
    <property type="component" value="Unassembled WGS sequence"/>
</dbReference>
<dbReference type="InterPro" id="IPR003661">
    <property type="entry name" value="HisK_dim/P_dom"/>
</dbReference>
<dbReference type="InterPro" id="IPR003594">
    <property type="entry name" value="HATPase_dom"/>
</dbReference>
<evidence type="ECO:0000256" key="6">
    <source>
        <dbReference type="ARBA" id="ARBA00023012"/>
    </source>
</evidence>
<evidence type="ECO:0000256" key="1">
    <source>
        <dbReference type="ARBA" id="ARBA00000085"/>
    </source>
</evidence>
<evidence type="ECO:0000313" key="9">
    <source>
        <dbReference type="EMBL" id="MBC6996337.1"/>
    </source>
</evidence>
<comment type="caution">
    <text evidence="9">The sequence shown here is derived from an EMBL/GenBank/DDBJ whole genome shotgun (WGS) entry which is preliminary data.</text>
</comment>
<reference evidence="9" key="1">
    <citation type="submission" date="2020-08" db="EMBL/GenBank/DDBJ databases">
        <title>Lewinella bacteria from marine environments.</title>
        <authorList>
            <person name="Zhong Y."/>
        </authorList>
    </citation>
    <scope>NUCLEOTIDE SEQUENCE</scope>
    <source>
        <strain evidence="9">KCTC 42187</strain>
    </source>
</reference>
<gene>
    <name evidence="9" type="ORF">H9S92_19355</name>
</gene>
<feature type="transmembrane region" description="Helical" evidence="7">
    <location>
        <begin position="9"/>
        <end position="29"/>
    </location>
</feature>
<evidence type="ECO:0000256" key="4">
    <source>
        <dbReference type="ARBA" id="ARBA00022679"/>
    </source>
</evidence>
<dbReference type="PROSITE" id="PS50109">
    <property type="entry name" value="HIS_KIN"/>
    <property type="match status" value="1"/>
</dbReference>
<dbReference type="PRINTS" id="PR00344">
    <property type="entry name" value="BCTRLSENSOR"/>
</dbReference>
<keyword evidence="4" id="KW-0808">Transferase</keyword>
<dbReference type="Gene3D" id="1.10.287.130">
    <property type="match status" value="1"/>
</dbReference>
<dbReference type="PANTHER" id="PTHR43711">
    <property type="entry name" value="TWO-COMPONENT HISTIDINE KINASE"/>
    <property type="match status" value="1"/>
</dbReference>
<dbReference type="InterPro" id="IPR004358">
    <property type="entry name" value="Sig_transdc_His_kin-like_C"/>
</dbReference>
<dbReference type="InterPro" id="IPR036890">
    <property type="entry name" value="HATPase_C_sf"/>
</dbReference>
<keyword evidence="5 9" id="KW-0418">Kinase</keyword>
<dbReference type="InterPro" id="IPR050736">
    <property type="entry name" value="Sensor_HK_Regulatory"/>
</dbReference>
<dbReference type="PANTHER" id="PTHR43711:SF1">
    <property type="entry name" value="HISTIDINE KINASE 1"/>
    <property type="match status" value="1"/>
</dbReference>
<proteinExistence type="predicted"/>
<sequence>MHQHTLTRVIILGLLAILGIVGMQTYWVATTWNLNDTEFSQKAKLALYGVARQLAAENNSDLPSRDIVRQRSSNYFIVNIESEIDALRLEILMQQELVRLSLDLPFEYAIFDCTTDQMAYGGYCQASTEPEDPVLAERTSYLAPDENLLYYFGIKFPTRTGYLWEKMQLVVFLSLILMLTVAFFGYSVVVMLRQRRLATMQKDFIDNMTHEFKTPLSTIRIAAGVFLRDERVAADGRLSRYAQLIHQQYERLNEQVEKVLQIARIEQGNFEIKKESTDLHRIMPDLLGSARVRAEERSGTLEVDLPGHPLPLLADPLHLSNILHNLLDNAIKYSGEKPRIRVRGELRGQALHLSISDSGPGIAPEHQERLFEKFYRIPTGDVHDVKGFGLGLFYVAQICRAHGWTIRVESSLGQGATFRLQLPLLPIVQVVTT</sequence>
<dbReference type="EMBL" id="JACSIT010000152">
    <property type="protein sequence ID" value="MBC6996337.1"/>
    <property type="molecule type" value="Genomic_DNA"/>
</dbReference>
<dbReference type="CDD" id="cd00082">
    <property type="entry name" value="HisKA"/>
    <property type="match status" value="1"/>
</dbReference>
<dbReference type="GO" id="GO:0000155">
    <property type="term" value="F:phosphorelay sensor kinase activity"/>
    <property type="evidence" value="ECO:0007669"/>
    <property type="project" value="InterPro"/>
</dbReference>
<keyword evidence="3" id="KW-0597">Phosphoprotein</keyword>
<dbReference type="SUPFAM" id="SSF47384">
    <property type="entry name" value="Homodimeric domain of signal transducing histidine kinase"/>
    <property type="match status" value="1"/>
</dbReference>
<evidence type="ECO:0000313" key="10">
    <source>
        <dbReference type="Proteomes" id="UP000650081"/>
    </source>
</evidence>
<dbReference type="Gene3D" id="3.30.565.10">
    <property type="entry name" value="Histidine kinase-like ATPase, C-terminal domain"/>
    <property type="match status" value="1"/>
</dbReference>
<keyword evidence="7" id="KW-0812">Transmembrane</keyword>
<keyword evidence="7" id="KW-0472">Membrane</keyword>
<dbReference type="RefSeq" id="WP_187468348.1">
    <property type="nucleotide sequence ID" value="NZ_JACSIT010000152.1"/>
</dbReference>
<dbReference type="SMART" id="SM00387">
    <property type="entry name" value="HATPase_c"/>
    <property type="match status" value="1"/>
</dbReference>
<evidence type="ECO:0000256" key="7">
    <source>
        <dbReference type="SAM" id="Phobius"/>
    </source>
</evidence>
<dbReference type="SUPFAM" id="SSF55874">
    <property type="entry name" value="ATPase domain of HSP90 chaperone/DNA topoisomerase II/histidine kinase"/>
    <property type="match status" value="1"/>
</dbReference>
<dbReference type="CDD" id="cd00075">
    <property type="entry name" value="HATPase"/>
    <property type="match status" value="1"/>
</dbReference>
<organism evidence="9 10">
    <name type="scientific">Neolewinella lacunae</name>
    <dbReference type="NCBI Taxonomy" id="1517758"/>
    <lineage>
        <taxon>Bacteria</taxon>
        <taxon>Pseudomonadati</taxon>
        <taxon>Bacteroidota</taxon>
        <taxon>Saprospiria</taxon>
        <taxon>Saprospirales</taxon>
        <taxon>Lewinellaceae</taxon>
        <taxon>Neolewinella</taxon>
    </lineage>
</organism>
<evidence type="ECO:0000259" key="8">
    <source>
        <dbReference type="PROSITE" id="PS50109"/>
    </source>
</evidence>
<dbReference type="Pfam" id="PF02518">
    <property type="entry name" value="HATPase_c"/>
    <property type="match status" value="1"/>
</dbReference>
<feature type="domain" description="Histidine kinase" evidence="8">
    <location>
        <begin position="207"/>
        <end position="426"/>
    </location>
</feature>
<name>A0A923PT57_9BACT</name>
<protein>
    <recommendedName>
        <fullName evidence="2">histidine kinase</fullName>
        <ecNumber evidence="2">2.7.13.3</ecNumber>
    </recommendedName>
</protein>
<dbReference type="Pfam" id="PF00512">
    <property type="entry name" value="HisKA"/>
    <property type="match status" value="1"/>
</dbReference>
<evidence type="ECO:0000256" key="2">
    <source>
        <dbReference type="ARBA" id="ARBA00012438"/>
    </source>
</evidence>
<evidence type="ECO:0000256" key="3">
    <source>
        <dbReference type="ARBA" id="ARBA00022553"/>
    </source>
</evidence>